<dbReference type="Gene3D" id="1.10.1200.10">
    <property type="entry name" value="ACP-like"/>
    <property type="match status" value="1"/>
</dbReference>
<dbReference type="PROSITE" id="PS50075">
    <property type="entry name" value="CARRIER"/>
    <property type="match status" value="1"/>
</dbReference>
<comment type="caution">
    <text evidence="2">The sequence shown here is derived from an EMBL/GenBank/DDBJ whole genome shotgun (WGS) entry which is preliminary data.</text>
</comment>
<organism evidence="2 3">
    <name type="scientific">Rhizobium grahamii CCGE 502</name>
    <dbReference type="NCBI Taxonomy" id="990285"/>
    <lineage>
        <taxon>Bacteria</taxon>
        <taxon>Pseudomonadati</taxon>
        <taxon>Pseudomonadota</taxon>
        <taxon>Alphaproteobacteria</taxon>
        <taxon>Hyphomicrobiales</taxon>
        <taxon>Rhizobiaceae</taxon>
        <taxon>Rhizobium/Agrobacterium group</taxon>
        <taxon>Rhizobium</taxon>
    </lineage>
</organism>
<dbReference type="InterPro" id="IPR009081">
    <property type="entry name" value="PP-bd_ACP"/>
</dbReference>
<dbReference type="SUPFAM" id="SSF47336">
    <property type="entry name" value="ACP-like"/>
    <property type="match status" value="1"/>
</dbReference>
<dbReference type="STRING" id="990285.RGCCGE502_10286"/>
<evidence type="ECO:0000313" key="2">
    <source>
        <dbReference type="EMBL" id="EPE98067.1"/>
    </source>
</evidence>
<feature type="domain" description="Carrier" evidence="1">
    <location>
        <begin position="1"/>
        <end position="61"/>
    </location>
</feature>
<keyword evidence="3" id="KW-1185">Reference proteome</keyword>
<evidence type="ECO:0000259" key="1">
    <source>
        <dbReference type="PROSITE" id="PS50075"/>
    </source>
</evidence>
<dbReference type="EMBL" id="AEYE02000013">
    <property type="protein sequence ID" value="EPE98067.1"/>
    <property type="molecule type" value="Genomic_DNA"/>
</dbReference>
<dbReference type="InterPro" id="IPR036736">
    <property type="entry name" value="ACP-like_sf"/>
</dbReference>
<gene>
    <name evidence="2" type="ORF">RGCCGE502_10286</name>
</gene>
<accession>S3HGR6</accession>
<proteinExistence type="predicted"/>
<reference evidence="2 3" key="1">
    <citation type="journal article" date="2012" name="J. Bacteriol.">
        <title>Genome sequence of Rhizobium grahamii CCGE502, a broad-host-range symbiont with low nodulation competitiveness in Phaseolus vulgaris.</title>
        <authorList>
            <person name="Althabegoiti M.J."/>
            <person name="Lozano L."/>
            <person name="Torres-Tejerizo G."/>
            <person name="Ormeno-Orrillo E."/>
            <person name="Rogel M.A."/>
            <person name="Gonzalez V."/>
            <person name="Martinez-Romero E."/>
        </authorList>
    </citation>
    <scope>NUCLEOTIDE SEQUENCE [LARGE SCALE GENOMIC DNA]</scope>
    <source>
        <strain evidence="2 3">CCGE 502</strain>
    </source>
</reference>
<dbReference type="AlphaFoldDB" id="S3HGR6"/>
<evidence type="ECO:0000313" key="3">
    <source>
        <dbReference type="Proteomes" id="UP000014411"/>
    </source>
</evidence>
<dbReference type="Pfam" id="PF00550">
    <property type="entry name" value="PP-binding"/>
    <property type="match status" value="1"/>
</dbReference>
<name>S3HGR6_9HYPH</name>
<dbReference type="Proteomes" id="UP000014411">
    <property type="component" value="Unassembled WGS sequence"/>
</dbReference>
<dbReference type="HOGENOM" id="CLU_2424815_0_0_5"/>
<protein>
    <submittedName>
        <fullName evidence="2">Acyl carrier protein</fullName>
    </submittedName>
</protein>
<sequence length="91" mass="10167">MDAGAISITQNLFDVGLMSFACVQLMMRLEELFDIEFPDESLKKSTFETIASITQNLKGLGANYSVRFLLCSLLPRGFQNQACNGVRVRNQ</sequence>
<dbReference type="eggNOG" id="COG0236">
    <property type="taxonomic scope" value="Bacteria"/>
</dbReference>